<evidence type="ECO:0008006" key="7">
    <source>
        <dbReference type="Google" id="ProtNLM"/>
    </source>
</evidence>
<sequence length="363" mass="40702">MLTFCSNTDSNNYLRGRKGGEGDGLCNPAWHDTVARLHFWETIPVDLLNNLRGVVFLSCAFAFDCVACPDHEPEIETMTSNTPNSGEPFVPTKLIKHFQANHTTRDAQTSGWSALWDSQQNDLWDRGKPSPALIDLIESAPWPSRERRRPKALVPGCGKGYDVVMLALHGFDVYGLEVSPTGVETARAYAAKQLDAPLAHNYGEGNQEKYPKDQRGEVTFMAGDFFKRDWEGKCVREGETFEGFDLIYDYTFLCALLPEMRQDWGRRMGELLGPQPAKLVCLEFPLYKDLKLPGPPWALREGIYYDVLAGGGTGVFDNDEAAQSALQRPNKGPLERVARIRPSRTYPQGEGTDHLGIWQVKSW</sequence>
<dbReference type="GeneID" id="87898831"/>
<dbReference type="Gene3D" id="3.40.50.150">
    <property type="entry name" value="Vaccinia Virus protein VP39"/>
    <property type="match status" value="1"/>
</dbReference>
<keyword evidence="3" id="KW-0808">Transferase</keyword>
<dbReference type="Proteomes" id="UP001322138">
    <property type="component" value="Unassembled WGS sequence"/>
</dbReference>
<accession>A0ABR0FC37</accession>
<keyword evidence="6" id="KW-1185">Reference proteome</keyword>
<evidence type="ECO:0000313" key="5">
    <source>
        <dbReference type="EMBL" id="KAK4641531.1"/>
    </source>
</evidence>
<dbReference type="InterPro" id="IPR029063">
    <property type="entry name" value="SAM-dependent_MTases_sf"/>
</dbReference>
<evidence type="ECO:0000313" key="6">
    <source>
        <dbReference type="Proteomes" id="UP001322138"/>
    </source>
</evidence>
<evidence type="ECO:0000256" key="1">
    <source>
        <dbReference type="ARBA" id="ARBA00022553"/>
    </source>
</evidence>
<dbReference type="InterPro" id="IPR008854">
    <property type="entry name" value="TPMT"/>
</dbReference>
<organism evidence="5 6">
    <name type="scientific">Podospora bellae-mahoneyi</name>
    <dbReference type="NCBI Taxonomy" id="2093777"/>
    <lineage>
        <taxon>Eukaryota</taxon>
        <taxon>Fungi</taxon>
        <taxon>Dikarya</taxon>
        <taxon>Ascomycota</taxon>
        <taxon>Pezizomycotina</taxon>
        <taxon>Sordariomycetes</taxon>
        <taxon>Sordariomycetidae</taxon>
        <taxon>Sordariales</taxon>
        <taxon>Podosporaceae</taxon>
        <taxon>Podospora</taxon>
    </lineage>
</organism>
<reference evidence="5 6" key="1">
    <citation type="journal article" date="2023" name="bioRxiv">
        <title>High-quality genome assemblies of four members of thePodospora anserinaspecies complex.</title>
        <authorList>
            <person name="Ament-Velasquez S.L."/>
            <person name="Vogan A.A."/>
            <person name="Wallerman O."/>
            <person name="Hartmann F."/>
            <person name="Gautier V."/>
            <person name="Silar P."/>
            <person name="Giraud T."/>
            <person name="Johannesson H."/>
        </authorList>
    </citation>
    <scope>NUCLEOTIDE SEQUENCE [LARGE SCALE GENOMIC DNA]</scope>
    <source>
        <strain evidence="5 6">CBS 112042</strain>
    </source>
</reference>
<evidence type="ECO:0000256" key="4">
    <source>
        <dbReference type="ARBA" id="ARBA00022691"/>
    </source>
</evidence>
<dbReference type="SUPFAM" id="SSF53335">
    <property type="entry name" value="S-adenosyl-L-methionine-dependent methyltransferases"/>
    <property type="match status" value="1"/>
</dbReference>
<dbReference type="PROSITE" id="PS51585">
    <property type="entry name" value="SAM_MT_TPMT"/>
    <property type="match status" value="1"/>
</dbReference>
<keyword evidence="1" id="KW-0597">Phosphoprotein</keyword>
<name>A0ABR0FC37_9PEZI</name>
<dbReference type="PANTHER" id="PTHR32183:SF6">
    <property type="entry name" value="CYSTEINE SULFINATE DESULFINASE_CYSTEINE DESULFURASE AND RELATED ENZYMES"/>
    <property type="match status" value="1"/>
</dbReference>
<keyword evidence="4" id="KW-0949">S-adenosyl-L-methionine</keyword>
<protein>
    <recommendedName>
        <fullName evidence="7">Thiol methyltransferase</fullName>
    </recommendedName>
</protein>
<dbReference type="RefSeq" id="XP_062730507.1">
    <property type="nucleotide sequence ID" value="XM_062879349.1"/>
</dbReference>
<dbReference type="PANTHER" id="PTHR32183">
    <property type="match status" value="1"/>
</dbReference>
<dbReference type="Pfam" id="PF05724">
    <property type="entry name" value="TPMT"/>
    <property type="match status" value="1"/>
</dbReference>
<dbReference type="EMBL" id="JAFFGZ010000007">
    <property type="protein sequence ID" value="KAK4641531.1"/>
    <property type="molecule type" value="Genomic_DNA"/>
</dbReference>
<evidence type="ECO:0000256" key="3">
    <source>
        <dbReference type="ARBA" id="ARBA00022679"/>
    </source>
</evidence>
<proteinExistence type="predicted"/>
<evidence type="ECO:0000256" key="2">
    <source>
        <dbReference type="ARBA" id="ARBA00022603"/>
    </source>
</evidence>
<gene>
    <name evidence="5" type="ORF">QC761_501010</name>
</gene>
<keyword evidence="2" id="KW-0489">Methyltransferase</keyword>
<comment type="caution">
    <text evidence="5">The sequence shown here is derived from an EMBL/GenBank/DDBJ whole genome shotgun (WGS) entry which is preliminary data.</text>
</comment>